<reference evidence="2 3" key="1">
    <citation type="journal article" date="2013" name="ISME J.">
        <title>Metabolic model for the filamentous 'Candidatus Microthrix parvicella' based on genomic and metagenomic analyses.</title>
        <authorList>
            <person name="Jon McIlroy S."/>
            <person name="Kristiansen R."/>
            <person name="Albertsen M."/>
            <person name="Michael Karst S."/>
            <person name="Rossetti S."/>
            <person name="Lund Nielsen J."/>
            <person name="Tandoi V."/>
            <person name="James Seviour R."/>
            <person name="Nielsen P.H."/>
        </authorList>
    </citation>
    <scope>NUCLEOTIDE SEQUENCE [LARGE SCALE GENOMIC DNA]</scope>
    <source>
        <strain evidence="2 3">RN1</strain>
    </source>
</reference>
<protein>
    <submittedName>
        <fullName evidence="2">Uncharacterized protein</fullName>
    </submittedName>
</protein>
<sequence>MLHLDDKISADQFGEQQARITTEIENLEYETTNAVEAQLQAGALSQRFEDVAELLTSLNVSDLWEHADESERRTLLDELLQDVTVHPDRLPVTQHGATTPTLHSPKSGSKTRS</sequence>
<feature type="region of interest" description="Disordered" evidence="1">
    <location>
        <begin position="87"/>
        <end position="113"/>
    </location>
</feature>
<gene>
    <name evidence="2" type="ORF">BN381_600005</name>
</gene>
<dbReference type="HOGENOM" id="CLU_2128936_0_0_11"/>
<organism evidence="2 3">
    <name type="scientific">Candidatus Neomicrothrix parvicella RN1</name>
    <dbReference type="NCBI Taxonomy" id="1229780"/>
    <lineage>
        <taxon>Bacteria</taxon>
        <taxon>Bacillati</taxon>
        <taxon>Actinomycetota</taxon>
        <taxon>Acidimicrobiia</taxon>
        <taxon>Acidimicrobiales</taxon>
        <taxon>Microthrixaceae</taxon>
        <taxon>Candidatus Neomicrothrix</taxon>
    </lineage>
</organism>
<dbReference type="Proteomes" id="UP000018291">
    <property type="component" value="Unassembled WGS sequence"/>
</dbReference>
<accession>R4Z6B8</accession>
<dbReference type="RefSeq" id="WP_012229702.1">
    <property type="nucleotide sequence ID" value="NZ_HG422565.1"/>
</dbReference>
<evidence type="ECO:0000313" key="2">
    <source>
        <dbReference type="EMBL" id="CCM65191.1"/>
    </source>
</evidence>
<feature type="compositionally biased region" description="Polar residues" evidence="1">
    <location>
        <begin position="95"/>
        <end position="113"/>
    </location>
</feature>
<dbReference type="AlphaFoldDB" id="R4Z6B8"/>
<evidence type="ECO:0000256" key="1">
    <source>
        <dbReference type="SAM" id="MobiDB-lite"/>
    </source>
</evidence>
<proteinExistence type="predicted"/>
<comment type="caution">
    <text evidence="2">The sequence shown here is derived from an EMBL/GenBank/DDBJ whole genome shotgun (WGS) entry which is preliminary data.</text>
</comment>
<keyword evidence="3" id="KW-1185">Reference proteome</keyword>
<dbReference type="EMBL" id="CANL01000057">
    <property type="protein sequence ID" value="CCM65191.1"/>
    <property type="molecule type" value="Genomic_DNA"/>
</dbReference>
<evidence type="ECO:0000313" key="3">
    <source>
        <dbReference type="Proteomes" id="UP000018291"/>
    </source>
</evidence>
<name>R4Z6B8_9ACTN</name>